<organism evidence="2 3">
    <name type="scientific">Reticulibacter mediterranei</name>
    <dbReference type="NCBI Taxonomy" id="2778369"/>
    <lineage>
        <taxon>Bacteria</taxon>
        <taxon>Bacillati</taxon>
        <taxon>Chloroflexota</taxon>
        <taxon>Ktedonobacteria</taxon>
        <taxon>Ktedonobacterales</taxon>
        <taxon>Reticulibacteraceae</taxon>
        <taxon>Reticulibacter</taxon>
    </lineage>
</organism>
<dbReference type="Pfam" id="PF13302">
    <property type="entry name" value="Acetyltransf_3"/>
    <property type="match status" value="1"/>
</dbReference>
<evidence type="ECO:0000313" key="2">
    <source>
        <dbReference type="EMBL" id="GHO97704.1"/>
    </source>
</evidence>
<keyword evidence="3" id="KW-1185">Reference proteome</keyword>
<dbReference type="PANTHER" id="PTHR43328:SF1">
    <property type="entry name" value="N-ACETYLTRANSFERASE DOMAIN-CONTAINING PROTEIN"/>
    <property type="match status" value="1"/>
</dbReference>
<proteinExistence type="predicted"/>
<reference evidence="2" key="1">
    <citation type="submission" date="2020-10" db="EMBL/GenBank/DDBJ databases">
        <title>Taxonomic study of unclassified bacteria belonging to the class Ktedonobacteria.</title>
        <authorList>
            <person name="Yabe S."/>
            <person name="Wang C.M."/>
            <person name="Zheng Y."/>
            <person name="Sakai Y."/>
            <person name="Cavaletti L."/>
            <person name="Monciardini P."/>
            <person name="Donadio S."/>
        </authorList>
    </citation>
    <scope>NUCLEOTIDE SEQUENCE</scope>
    <source>
        <strain evidence="2">ID150040</strain>
    </source>
</reference>
<sequence length="161" mass="18171">MENTSSIVLREVLMSDLPIFFDQQLDPEANWMAAFTRKDPADRDAFLAHWTKILEDETTTNQTILFNGSVAGSVSSYVDEDEHLEVTYWIGKPYWGKGIATCALSAFLEHSKVRPLYARAAKDNIGSLRVLEKCGFTRIGEDSGFSEARGEEVEEFLLRLD</sequence>
<gene>
    <name evidence="2" type="ORF">KSF_077520</name>
</gene>
<accession>A0A8J3N460</accession>
<dbReference type="RefSeq" id="WP_220208484.1">
    <property type="nucleotide sequence ID" value="NZ_BNJK01000002.1"/>
</dbReference>
<dbReference type="InterPro" id="IPR016181">
    <property type="entry name" value="Acyl_CoA_acyltransferase"/>
</dbReference>
<name>A0A8J3N460_9CHLR</name>
<evidence type="ECO:0000259" key="1">
    <source>
        <dbReference type="PROSITE" id="PS51186"/>
    </source>
</evidence>
<dbReference type="InterPro" id="IPR000182">
    <property type="entry name" value="GNAT_dom"/>
</dbReference>
<dbReference type="PANTHER" id="PTHR43328">
    <property type="entry name" value="ACETYLTRANSFERASE-RELATED"/>
    <property type="match status" value="1"/>
</dbReference>
<dbReference type="Gene3D" id="3.40.630.30">
    <property type="match status" value="1"/>
</dbReference>
<dbReference type="SUPFAM" id="SSF55729">
    <property type="entry name" value="Acyl-CoA N-acyltransferases (Nat)"/>
    <property type="match status" value="1"/>
</dbReference>
<evidence type="ECO:0000313" key="3">
    <source>
        <dbReference type="Proteomes" id="UP000597444"/>
    </source>
</evidence>
<protein>
    <submittedName>
        <fullName evidence="2">N-acetyltransferase</fullName>
    </submittedName>
</protein>
<dbReference type="EMBL" id="BNJK01000002">
    <property type="protein sequence ID" value="GHO97704.1"/>
    <property type="molecule type" value="Genomic_DNA"/>
</dbReference>
<feature type="domain" description="N-acetyltransferase" evidence="1">
    <location>
        <begin position="7"/>
        <end position="161"/>
    </location>
</feature>
<comment type="caution">
    <text evidence="2">The sequence shown here is derived from an EMBL/GenBank/DDBJ whole genome shotgun (WGS) entry which is preliminary data.</text>
</comment>
<dbReference type="AlphaFoldDB" id="A0A8J3N460"/>
<dbReference type="GO" id="GO:0016747">
    <property type="term" value="F:acyltransferase activity, transferring groups other than amino-acyl groups"/>
    <property type="evidence" value="ECO:0007669"/>
    <property type="project" value="InterPro"/>
</dbReference>
<dbReference type="PROSITE" id="PS51186">
    <property type="entry name" value="GNAT"/>
    <property type="match status" value="1"/>
</dbReference>
<dbReference type="Proteomes" id="UP000597444">
    <property type="component" value="Unassembled WGS sequence"/>
</dbReference>